<organism evidence="12">
    <name type="scientific">Agromyces sp. G08B096</name>
    <dbReference type="NCBI Taxonomy" id="3156399"/>
    <lineage>
        <taxon>Bacteria</taxon>
        <taxon>Bacillati</taxon>
        <taxon>Actinomycetota</taxon>
        <taxon>Actinomycetes</taxon>
        <taxon>Micrococcales</taxon>
        <taxon>Microbacteriaceae</taxon>
        <taxon>Agromyces</taxon>
    </lineage>
</organism>
<feature type="active site" evidence="6">
    <location>
        <position position="810"/>
    </location>
</feature>
<dbReference type="Gene3D" id="3.20.20.220">
    <property type="match status" value="1"/>
</dbReference>
<dbReference type="InterPro" id="IPR025703">
    <property type="entry name" value="Bifunct_PutA"/>
</dbReference>
<reference evidence="12" key="1">
    <citation type="submission" date="2024-05" db="EMBL/GenBank/DDBJ databases">
        <authorList>
            <person name="Yu L."/>
        </authorList>
    </citation>
    <scope>NUCLEOTIDE SEQUENCE</scope>
    <source>
        <strain evidence="12">G08B096</strain>
    </source>
</reference>
<protein>
    <recommendedName>
        <fullName evidence="2">L-glutamate gamma-semialdehyde dehydrogenase</fullName>
        <ecNumber evidence="2">1.2.1.88</ecNumber>
    </recommendedName>
</protein>
<dbReference type="Pfam" id="PF01619">
    <property type="entry name" value="Pro_dh"/>
    <property type="match status" value="1"/>
</dbReference>
<evidence type="ECO:0000256" key="1">
    <source>
        <dbReference type="ARBA" id="ARBA00004786"/>
    </source>
</evidence>
<dbReference type="InterPro" id="IPR016162">
    <property type="entry name" value="Ald_DH_N"/>
</dbReference>
<dbReference type="InterPro" id="IPR050485">
    <property type="entry name" value="Proline_metab_enzyme"/>
</dbReference>
<sequence length="1212" mass="130597">MTNVSADPAARTDQVTALVRRWLAESAEHPVDPAAERLAGVLKDPNGLAFTVGFVDGVMRPEDLGVAGRNLAQVAPLTPTFLPWYLRSAVRVGGALAPAFPWIVIPIARRVLRGMVGHLVLDATPEKLGPAIAKLRESGNRLNLNLLGEAVLGEQEADRRLKGTYEFLARDDVDYVSIKVSSVVSQLSMWSFDEAVAKVVDKLTPLYELAAASEAKGKPKFINLDMEEYRDLDLTIAVFQTLLDQPRLQQLEAGIVLQTYLPDALGAMQRLTEWALARRAGGGAPIKVRVVKGANLAMEHVDAAIHDWPVATYSTKQDSDTNYKRVLHWSMTPERTYAVKLGVAGHNLFDVAHAWLTAKERGVEDRVEFEMLLGMATGQAAAVRGDVGRLLLYTPVVNPSEFDVAIAYLIRRLEENASQDNFMSAVFELADDRRLFEREQERYRRSLEALADETDATPAPAPNRTQNRRTEWEDGRLAAELAHRDAPAPGIEHEDESLTSVVLGITRGSAGDGDLDGSGLVAPEHANRPAGPSATPGFRNEPDTDPALAANRDWGRRILARVPSSTLGIDAIRAARIDDHAELEALLANVRAQGEAWGRRPGAERAALLHRAGLALAANRDRLIEVMAAETGKTIAEADPEVSEAIDFAHYYAERARELDHVQGAEFVPSKLTVVTPPWNFPVAIPAGGVLAALAAGSGVVIKPAGLAQRSGAVMVEALWEAGIPRDLLALVDVGERELGRELVSSPLVDRVILTGAYETAELFRSFREDLPLLAETSGKNAIIVTPSADLDLAASDVVKSAFGHAGQKCSAASLVILVGSVAKSERFHRQLVDAATSMRVGWPEAATSQIGPIIEPAGGKLLHALTQLGADEEWLVEPKQLDDTGRLWSPGIRTGVKGGSYFHLTEFFGPVLGVMHAKDLDEAIALQNAVDYGLTAGLHSLDPDELATWLDRVEAGNLYVNRGITGAIVQRQPFGGWKKSAVGAGAKAGGPNYLFGLGDWLPDHSRTSGSLHLRGLERRVTDLIEASQSSLDYEQFEVLRRSALSDEVAWAEEYGTAKDVSALGVERNVFRYRPVPVTIRIAESATLVDGLRVIAAALLAKSPARVSSAHELPKGVRAVLAARDIDLVREGDASWLAGLAKRGPATSRIRLVGGDAAAVATALGGRPDVAVWSHPVTPSGRVELLPFLREQAISITNHRFGNPTTFSQGVI</sequence>
<feature type="domain" description="Proline dehydrogenase" evidence="11">
    <location>
        <begin position="131"/>
        <end position="424"/>
    </location>
</feature>
<keyword evidence="3 8" id="KW-0560">Oxidoreductase</keyword>
<gene>
    <name evidence="12" type="ORF">ABIQ69_16015</name>
</gene>
<dbReference type="Pfam" id="PF00171">
    <property type="entry name" value="Aldedh"/>
    <property type="match status" value="1"/>
</dbReference>
<evidence type="ECO:0000256" key="3">
    <source>
        <dbReference type="ARBA" id="ARBA00023002"/>
    </source>
</evidence>
<dbReference type="InterPro" id="IPR016163">
    <property type="entry name" value="Ald_DH_C"/>
</dbReference>
<evidence type="ECO:0000256" key="8">
    <source>
        <dbReference type="RuleBase" id="RU003345"/>
    </source>
</evidence>
<comment type="pathway">
    <text evidence="1">Amino-acid degradation; L-proline degradation into L-glutamate; L-glutamate from L-proline: step 2/2.</text>
</comment>
<dbReference type="PANTHER" id="PTHR42862:SF1">
    <property type="entry name" value="DELTA-1-PYRROLINE-5-CARBOXYLATE DEHYDROGENASE 2, ISOFORM A-RELATED"/>
    <property type="match status" value="1"/>
</dbReference>
<proteinExistence type="inferred from homology"/>
<dbReference type="EMBL" id="CP158374">
    <property type="protein sequence ID" value="XBX82097.1"/>
    <property type="molecule type" value="Genomic_DNA"/>
</dbReference>
<dbReference type="GO" id="GO:0004657">
    <property type="term" value="F:proline dehydrogenase activity"/>
    <property type="evidence" value="ECO:0007669"/>
    <property type="project" value="InterPro"/>
</dbReference>
<dbReference type="RefSeq" id="WP_350348118.1">
    <property type="nucleotide sequence ID" value="NZ_CP158374.1"/>
</dbReference>
<dbReference type="EC" id="1.2.1.88" evidence="2"/>
<dbReference type="InterPro" id="IPR029510">
    <property type="entry name" value="Ald_DH_CS_GLU"/>
</dbReference>
<accession>A0AAU7W7Z3</accession>
<dbReference type="GO" id="GO:0010133">
    <property type="term" value="P:L-proline catabolic process to L-glutamate"/>
    <property type="evidence" value="ECO:0007669"/>
    <property type="project" value="InterPro"/>
</dbReference>
<dbReference type="Gene3D" id="3.40.605.10">
    <property type="entry name" value="Aldehyde Dehydrogenase, Chain A, domain 1"/>
    <property type="match status" value="1"/>
</dbReference>
<evidence type="ECO:0000256" key="2">
    <source>
        <dbReference type="ARBA" id="ARBA00012884"/>
    </source>
</evidence>
<dbReference type="InterPro" id="IPR016160">
    <property type="entry name" value="Ald_DH_CS_CYS"/>
</dbReference>
<dbReference type="GO" id="GO:0003700">
    <property type="term" value="F:DNA-binding transcription factor activity"/>
    <property type="evidence" value="ECO:0007669"/>
    <property type="project" value="InterPro"/>
</dbReference>
<dbReference type="Gene3D" id="3.40.309.10">
    <property type="entry name" value="Aldehyde Dehydrogenase, Chain A, domain 2"/>
    <property type="match status" value="1"/>
</dbReference>
<evidence type="ECO:0000256" key="7">
    <source>
        <dbReference type="PROSITE-ProRule" id="PRU10007"/>
    </source>
</evidence>
<dbReference type="InterPro" id="IPR029041">
    <property type="entry name" value="FAD-linked_oxidoreductase-like"/>
</dbReference>
<dbReference type="InterPro" id="IPR002872">
    <property type="entry name" value="Proline_DH_dom"/>
</dbReference>
<dbReference type="PROSITE" id="PS00687">
    <property type="entry name" value="ALDEHYDE_DEHYDR_GLU"/>
    <property type="match status" value="1"/>
</dbReference>
<evidence type="ECO:0000259" key="11">
    <source>
        <dbReference type="Pfam" id="PF01619"/>
    </source>
</evidence>
<dbReference type="PIRSF" id="PIRSF000197">
    <property type="entry name" value="Bifunct_PutA"/>
    <property type="match status" value="1"/>
</dbReference>
<comment type="catalytic activity">
    <reaction evidence="5">
        <text>L-glutamate 5-semialdehyde + NAD(+) + H2O = L-glutamate + NADH + 2 H(+)</text>
        <dbReference type="Rhea" id="RHEA:30235"/>
        <dbReference type="ChEBI" id="CHEBI:15377"/>
        <dbReference type="ChEBI" id="CHEBI:15378"/>
        <dbReference type="ChEBI" id="CHEBI:29985"/>
        <dbReference type="ChEBI" id="CHEBI:57540"/>
        <dbReference type="ChEBI" id="CHEBI:57945"/>
        <dbReference type="ChEBI" id="CHEBI:58066"/>
        <dbReference type="EC" id="1.2.1.88"/>
    </reaction>
</comment>
<dbReference type="InterPro" id="IPR016161">
    <property type="entry name" value="Ald_DH/histidinol_DH"/>
</dbReference>
<keyword evidence="4" id="KW-0520">NAD</keyword>
<feature type="domain" description="Aldehyde dehydrogenase" evidence="10">
    <location>
        <begin position="579"/>
        <end position="988"/>
    </location>
</feature>
<evidence type="ECO:0000313" key="12">
    <source>
        <dbReference type="EMBL" id="XBX82097.1"/>
    </source>
</evidence>
<dbReference type="GO" id="GO:0003842">
    <property type="term" value="F:L-glutamate gamma-semialdehyde dehydrogenase activity"/>
    <property type="evidence" value="ECO:0007669"/>
    <property type="project" value="UniProtKB-EC"/>
</dbReference>
<dbReference type="InterPro" id="IPR015590">
    <property type="entry name" value="Aldehyde_DH_dom"/>
</dbReference>
<evidence type="ECO:0000256" key="5">
    <source>
        <dbReference type="ARBA" id="ARBA00048142"/>
    </source>
</evidence>
<dbReference type="SUPFAM" id="SSF51730">
    <property type="entry name" value="FAD-linked oxidoreductase"/>
    <property type="match status" value="1"/>
</dbReference>
<feature type="active site" evidence="6 7">
    <location>
        <position position="776"/>
    </location>
</feature>
<evidence type="ECO:0000259" key="10">
    <source>
        <dbReference type="Pfam" id="PF00171"/>
    </source>
</evidence>
<feature type="region of interest" description="Disordered" evidence="9">
    <location>
        <begin position="447"/>
        <end position="471"/>
    </location>
</feature>
<dbReference type="PROSITE" id="PS00070">
    <property type="entry name" value="ALDEHYDE_DEHYDR_CYS"/>
    <property type="match status" value="1"/>
</dbReference>
<evidence type="ECO:0000256" key="4">
    <source>
        <dbReference type="ARBA" id="ARBA00023027"/>
    </source>
</evidence>
<evidence type="ECO:0000256" key="6">
    <source>
        <dbReference type="PIRSR" id="PIRSR000197-1"/>
    </source>
</evidence>
<dbReference type="SUPFAM" id="SSF53720">
    <property type="entry name" value="ALDH-like"/>
    <property type="match status" value="1"/>
</dbReference>
<evidence type="ECO:0000256" key="9">
    <source>
        <dbReference type="SAM" id="MobiDB-lite"/>
    </source>
</evidence>
<dbReference type="AlphaFoldDB" id="A0AAU7W7Z3"/>
<name>A0AAU7W7Z3_9MICO</name>
<comment type="similarity">
    <text evidence="8">Belongs to the aldehyde dehydrogenase family.</text>
</comment>
<dbReference type="PANTHER" id="PTHR42862">
    <property type="entry name" value="DELTA-1-PYRROLINE-5-CARBOXYLATE DEHYDROGENASE 1, ISOFORM A-RELATED"/>
    <property type="match status" value="1"/>
</dbReference>
<dbReference type="GO" id="GO:0009898">
    <property type="term" value="C:cytoplasmic side of plasma membrane"/>
    <property type="evidence" value="ECO:0007669"/>
    <property type="project" value="TreeGrafter"/>
</dbReference>
<feature type="region of interest" description="Disordered" evidence="9">
    <location>
        <begin position="513"/>
        <end position="545"/>
    </location>
</feature>